<proteinExistence type="predicted"/>
<gene>
    <name evidence="2" type="ORF">IQ22_03035</name>
</gene>
<feature type="domain" description="VOC" evidence="1">
    <location>
        <begin position="9"/>
        <end position="120"/>
    </location>
</feature>
<protein>
    <submittedName>
        <fullName evidence="2">Catechol 2,3-dioxygenase-like lactoylglutathione lyase family enzyme</fullName>
    </submittedName>
</protein>
<dbReference type="GO" id="GO:0051213">
    <property type="term" value="F:dioxygenase activity"/>
    <property type="evidence" value="ECO:0007669"/>
    <property type="project" value="UniProtKB-KW"/>
</dbReference>
<keyword evidence="2" id="KW-0223">Dioxygenase</keyword>
<dbReference type="EMBL" id="VLKY01000009">
    <property type="protein sequence ID" value="TWI53188.1"/>
    <property type="molecule type" value="Genomic_DNA"/>
</dbReference>
<dbReference type="SUPFAM" id="SSF54593">
    <property type="entry name" value="Glyoxalase/Bleomycin resistance protein/Dihydroxybiphenyl dioxygenase"/>
    <property type="match status" value="1"/>
</dbReference>
<evidence type="ECO:0000313" key="3">
    <source>
        <dbReference type="Proteomes" id="UP000316905"/>
    </source>
</evidence>
<dbReference type="InterPro" id="IPR029068">
    <property type="entry name" value="Glyas_Bleomycin-R_OHBP_Dase"/>
</dbReference>
<dbReference type="PROSITE" id="PS51819">
    <property type="entry name" value="VOC"/>
    <property type="match status" value="1"/>
</dbReference>
<dbReference type="GO" id="GO:0016829">
    <property type="term" value="F:lyase activity"/>
    <property type="evidence" value="ECO:0007669"/>
    <property type="project" value="UniProtKB-KW"/>
</dbReference>
<sequence>MNNSPIENKIGCVFIPVSDMRQAVEWYSRLLGQPVETISHEGQIYDLPMRGALGVILDSHKPVINSSQPICFFWIDELHQTRSFLAENNVEIVREIEDVRSVLTLTLRDPDGNLLTVCQRK</sequence>
<keyword evidence="2" id="KW-0560">Oxidoreductase</keyword>
<comment type="caution">
    <text evidence="2">The sequence shown here is derived from an EMBL/GenBank/DDBJ whole genome shotgun (WGS) entry which is preliminary data.</text>
</comment>
<dbReference type="OrthoDB" id="9804944at2"/>
<evidence type="ECO:0000259" key="1">
    <source>
        <dbReference type="PROSITE" id="PS51819"/>
    </source>
</evidence>
<dbReference type="InterPro" id="IPR004360">
    <property type="entry name" value="Glyas_Fos-R_dOase_dom"/>
</dbReference>
<evidence type="ECO:0000313" key="2">
    <source>
        <dbReference type="EMBL" id="TWI53188.1"/>
    </source>
</evidence>
<dbReference type="InterPro" id="IPR037523">
    <property type="entry name" value="VOC_core"/>
</dbReference>
<organism evidence="2 3">
    <name type="scientific">Pseudomonas duriflava</name>
    <dbReference type="NCBI Taxonomy" id="459528"/>
    <lineage>
        <taxon>Bacteria</taxon>
        <taxon>Pseudomonadati</taxon>
        <taxon>Pseudomonadota</taxon>
        <taxon>Gammaproteobacteria</taxon>
        <taxon>Pseudomonadales</taxon>
        <taxon>Pseudomonadaceae</taxon>
        <taxon>Pseudomonas</taxon>
    </lineage>
</organism>
<dbReference type="Pfam" id="PF00903">
    <property type="entry name" value="Glyoxalase"/>
    <property type="match status" value="1"/>
</dbReference>
<dbReference type="RefSeq" id="WP_145143323.1">
    <property type="nucleotide sequence ID" value="NZ_VLKY01000009.1"/>
</dbReference>
<accession>A0A562Q8Z6</accession>
<keyword evidence="2" id="KW-0456">Lyase</keyword>
<reference evidence="2 3" key="1">
    <citation type="journal article" date="2015" name="Stand. Genomic Sci.">
        <title>Genomic Encyclopedia of Bacterial and Archaeal Type Strains, Phase III: the genomes of soil and plant-associated and newly described type strains.</title>
        <authorList>
            <person name="Whitman W.B."/>
            <person name="Woyke T."/>
            <person name="Klenk H.P."/>
            <person name="Zhou Y."/>
            <person name="Lilburn T.G."/>
            <person name="Beck B.J."/>
            <person name="De Vos P."/>
            <person name="Vandamme P."/>
            <person name="Eisen J.A."/>
            <person name="Garrity G."/>
            <person name="Hugenholtz P."/>
            <person name="Kyrpides N.C."/>
        </authorList>
    </citation>
    <scope>NUCLEOTIDE SEQUENCE [LARGE SCALE GENOMIC DNA]</scope>
    <source>
        <strain evidence="2 3">CGMCC 1.6858</strain>
    </source>
</reference>
<dbReference type="AlphaFoldDB" id="A0A562Q8Z6"/>
<dbReference type="Proteomes" id="UP000316905">
    <property type="component" value="Unassembled WGS sequence"/>
</dbReference>
<keyword evidence="3" id="KW-1185">Reference proteome</keyword>
<name>A0A562Q8Z6_9PSED</name>
<dbReference type="Gene3D" id="3.10.180.10">
    <property type="entry name" value="2,3-Dihydroxybiphenyl 1,2-Dioxygenase, domain 1"/>
    <property type="match status" value="1"/>
</dbReference>